<feature type="region of interest" description="Disordered" evidence="1">
    <location>
        <begin position="1"/>
        <end position="52"/>
    </location>
</feature>
<feature type="compositionally biased region" description="Polar residues" evidence="1">
    <location>
        <begin position="1"/>
        <end position="15"/>
    </location>
</feature>
<feature type="region of interest" description="Disordered" evidence="1">
    <location>
        <begin position="69"/>
        <end position="104"/>
    </location>
</feature>
<comment type="caution">
    <text evidence="2">The sequence shown here is derived from an EMBL/GenBank/DDBJ whole genome shotgun (WGS) entry which is preliminary data.</text>
</comment>
<feature type="compositionally biased region" description="Polar residues" evidence="1">
    <location>
        <begin position="94"/>
        <end position="104"/>
    </location>
</feature>
<dbReference type="EMBL" id="CAMPGE010011593">
    <property type="protein sequence ID" value="CAI2370415.1"/>
    <property type="molecule type" value="Genomic_DNA"/>
</dbReference>
<name>A0AAD1UNZ1_EUPCR</name>
<proteinExistence type="predicted"/>
<gene>
    <name evidence="2" type="ORF">ECRASSUSDP1_LOCUS11727</name>
</gene>
<evidence type="ECO:0000313" key="2">
    <source>
        <dbReference type="EMBL" id="CAI2370415.1"/>
    </source>
</evidence>
<protein>
    <submittedName>
        <fullName evidence="2">Uncharacterized protein</fullName>
    </submittedName>
</protein>
<evidence type="ECO:0000256" key="1">
    <source>
        <dbReference type="SAM" id="MobiDB-lite"/>
    </source>
</evidence>
<dbReference type="Proteomes" id="UP001295684">
    <property type="component" value="Unassembled WGS sequence"/>
</dbReference>
<keyword evidence="3" id="KW-1185">Reference proteome</keyword>
<organism evidence="2 3">
    <name type="scientific">Euplotes crassus</name>
    <dbReference type="NCBI Taxonomy" id="5936"/>
    <lineage>
        <taxon>Eukaryota</taxon>
        <taxon>Sar</taxon>
        <taxon>Alveolata</taxon>
        <taxon>Ciliophora</taxon>
        <taxon>Intramacronucleata</taxon>
        <taxon>Spirotrichea</taxon>
        <taxon>Hypotrichia</taxon>
        <taxon>Euplotida</taxon>
        <taxon>Euplotidae</taxon>
        <taxon>Moneuplotes</taxon>
    </lineage>
</organism>
<sequence>MYKSNNTQSLESKSSNRLKKRLRFKDNYLKRNSSVGTSHHTRHPSHDYQNIPRPHLLTNTQSHILPTMPKPSSKTGAKYRAEASPGVPPGARVQSKQHITRQPNASLVKTSHSYCEAPNGKFKAKSYAKNQHLPENSQLDVLESKMHSLRPGEYKGPKTQYHRHRNTIGMTNVGKSVGHREKDCKNTTSLKARQASTIENRAHKHKFTFLEFISSNYENEYSDAQHKYELSKHLDSEFNEHEQVISLKGCFQKFIERTHGINSINLAQFKAVKFPQKYPNLIYDVVFSLGGKIDRFCEAERMPEDYKRWIARQCKGLPLETDPINLKKREDRSWLYYEDKKKVKINEILKKVGVQRIDLTQFFKAVDKSKLK</sequence>
<evidence type="ECO:0000313" key="3">
    <source>
        <dbReference type="Proteomes" id="UP001295684"/>
    </source>
</evidence>
<reference evidence="2" key="1">
    <citation type="submission" date="2023-07" db="EMBL/GenBank/DDBJ databases">
        <authorList>
            <consortium name="AG Swart"/>
            <person name="Singh M."/>
            <person name="Singh A."/>
            <person name="Seah K."/>
            <person name="Emmerich C."/>
        </authorList>
    </citation>
    <scope>NUCLEOTIDE SEQUENCE</scope>
    <source>
        <strain evidence="2">DP1</strain>
    </source>
</reference>
<dbReference type="AlphaFoldDB" id="A0AAD1UNZ1"/>
<accession>A0AAD1UNZ1</accession>